<proteinExistence type="predicted"/>
<gene>
    <name evidence="1" type="ORF">I3842_13G161700</name>
</gene>
<dbReference type="Proteomes" id="UP000811246">
    <property type="component" value="Chromosome 13"/>
</dbReference>
<comment type="caution">
    <text evidence="1">The sequence shown here is derived from an EMBL/GenBank/DDBJ whole genome shotgun (WGS) entry which is preliminary data.</text>
</comment>
<name>A0A922DED6_CARIL</name>
<organism evidence="1 2">
    <name type="scientific">Carya illinoinensis</name>
    <name type="common">Pecan</name>
    <dbReference type="NCBI Taxonomy" id="32201"/>
    <lineage>
        <taxon>Eukaryota</taxon>
        <taxon>Viridiplantae</taxon>
        <taxon>Streptophyta</taxon>
        <taxon>Embryophyta</taxon>
        <taxon>Tracheophyta</taxon>
        <taxon>Spermatophyta</taxon>
        <taxon>Magnoliopsida</taxon>
        <taxon>eudicotyledons</taxon>
        <taxon>Gunneridae</taxon>
        <taxon>Pentapetalae</taxon>
        <taxon>rosids</taxon>
        <taxon>fabids</taxon>
        <taxon>Fagales</taxon>
        <taxon>Juglandaceae</taxon>
        <taxon>Carya</taxon>
    </lineage>
</organism>
<sequence length="55" mass="6103">MLNMVFGSNWKCNRWVPKGGAFTGEISFHSNAWIIFTNSIAVTRTKGKTGEQIGL</sequence>
<dbReference type="AlphaFoldDB" id="A0A922DED6"/>
<accession>A0A922DED6</accession>
<evidence type="ECO:0000313" key="1">
    <source>
        <dbReference type="EMBL" id="KAG6682827.1"/>
    </source>
</evidence>
<protein>
    <submittedName>
        <fullName evidence="1">Uncharacterized protein</fullName>
    </submittedName>
</protein>
<dbReference type="EMBL" id="CM031837">
    <property type="protein sequence ID" value="KAG6682827.1"/>
    <property type="molecule type" value="Genomic_DNA"/>
</dbReference>
<reference evidence="1" key="1">
    <citation type="submission" date="2021-01" db="EMBL/GenBank/DDBJ databases">
        <authorList>
            <person name="Lovell J.T."/>
            <person name="Bentley N."/>
            <person name="Bhattarai G."/>
            <person name="Jenkins J.W."/>
            <person name="Sreedasyam A."/>
            <person name="Alarcon Y."/>
            <person name="Bock C."/>
            <person name="Boston L."/>
            <person name="Carlson J."/>
            <person name="Cervantes K."/>
            <person name="Clermont K."/>
            <person name="Krom N."/>
            <person name="Kubenka K."/>
            <person name="Mamidi S."/>
            <person name="Mattison C."/>
            <person name="Monteros M."/>
            <person name="Pisani C."/>
            <person name="Plott C."/>
            <person name="Rajasekar S."/>
            <person name="Rhein H.S."/>
            <person name="Rohla C."/>
            <person name="Song M."/>
            <person name="Hilaire R.S."/>
            <person name="Shu S."/>
            <person name="Wells L."/>
            <person name="Wang X."/>
            <person name="Webber J."/>
            <person name="Heerema R.J."/>
            <person name="Klein P."/>
            <person name="Conner P."/>
            <person name="Grauke L."/>
            <person name="Grimwood J."/>
            <person name="Schmutz J."/>
            <person name="Randall J.J."/>
        </authorList>
    </citation>
    <scope>NUCLEOTIDE SEQUENCE</scope>
    <source>
        <tissue evidence="1">Leaf</tissue>
    </source>
</reference>
<evidence type="ECO:0000313" key="2">
    <source>
        <dbReference type="Proteomes" id="UP000811246"/>
    </source>
</evidence>